<dbReference type="AlphaFoldDB" id="A0A4Z0S024"/>
<evidence type="ECO:0000256" key="6">
    <source>
        <dbReference type="SAM" id="Phobius"/>
    </source>
</evidence>
<keyword evidence="6" id="KW-1133">Transmembrane helix</keyword>
<dbReference type="Gene3D" id="3.40.50.1980">
    <property type="entry name" value="Nitrogenase molybdenum iron protein domain"/>
    <property type="match status" value="2"/>
</dbReference>
<keyword evidence="6" id="KW-0812">Transmembrane</keyword>
<gene>
    <name evidence="7" type="ORF">C6P11_00925</name>
</gene>
<evidence type="ECO:0000256" key="5">
    <source>
        <dbReference type="SAM" id="MobiDB-lite"/>
    </source>
</evidence>
<protein>
    <submittedName>
        <fullName evidence="7">ABC transporter substrate-binding protein</fullName>
    </submittedName>
</protein>
<dbReference type="GO" id="GO:0046872">
    <property type="term" value="F:metal ion binding"/>
    <property type="evidence" value="ECO:0007669"/>
    <property type="project" value="UniProtKB-KW"/>
</dbReference>
<keyword evidence="2" id="KW-0813">Transport</keyword>
<dbReference type="OrthoDB" id="9810636at2"/>
<evidence type="ECO:0000256" key="1">
    <source>
        <dbReference type="ARBA" id="ARBA00004196"/>
    </source>
</evidence>
<evidence type="ECO:0000313" key="8">
    <source>
        <dbReference type="Proteomes" id="UP000297646"/>
    </source>
</evidence>
<evidence type="ECO:0000313" key="7">
    <source>
        <dbReference type="EMBL" id="TGE75800.1"/>
    </source>
</evidence>
<dbReference type="InterPro" id="IPR006127">
    <property type="entry name" value="ZnuA-like"/>
</dbReference>
<dbReference type="Proteomes" id="UP000297646">
    <property type="component" value="Unassembled WGS sequence"/>
</dbReference>
<feature type="region of interest" description="Disordered" evidence="5">
    <location>
        <begin position="133"/>
        <end position="154"/>
    </location>
</feature>
<dbReference type="PANTHER" id="PTHR42953:SF1">
    <property type="entry name" value="METAL-BINDING PROTEIN HI_0362-RELATED"/>
    <property type="match status" value="1"/>
</dbReference>
<dbReference type="EMBL" id="PVSN01000006">
    <property type="protein sequence ID" value="TGE75800.1"/>
    <property type="molecule type" value="Genomic_DNA"/>
</dbReference>
<dbReference type="PANTHER" id="PTHR42953">
    <property type="entry name" value="HIGH-AFFINITY ZINC UPTAKE SYSTEM PROTEIN ZNUA-RELATED"/>
    <property type="match status" value="1"/>
</dbReference>
<comment type="caution">
    <text evidence="7">The sequence shown here is derived from an EMBL/GenBank/DDBJ whole genome shotgun (WGS) entry which is preliminary data.</text>
</comment>
<proteinExistence type="predicted"/>
<sequence length="327" mass="36368">MEEIMNNKKHPWLLAIPAVAVVGMIGMVVFTSISRTEKTTQTGKIKVVASLDSYGEMAKAVLGNQGSVTSIMDKADMDPHEFEPTSADAKIYQKANVIISNGGGFDNWSVNFAKQNTDAKAINLAKLYDFEGENDHDHDHEEAEEHDHDHDDETAGNEHFWYKTDVSARLSEQLVKTYSKLEPSKQAYFQKNADKYLATLTDLTAMQQQVKRDLQGKNVMATEPVFDNTLIDLGANVLNQSFSKAVNEHQDPTPEDIRNWNAAIDAGEVSVVIYNPQSTGKLAKQAMTYAKKHDVPVVQATETKPAGKTYAEWQYEQLAALDEALNE</sequence>
<organism evidence="7 8">
    <name type="scientific">Weissella confusa</name>
    <name type="common">Lactobacillus confusus</name>
    <dbReference type="NCBI Taxonomy" id="1583"/>
    <lineage>
        <taxon>Bacteria</taxon>
        <taxon>Bacillati</taxon>
        <taxon>Bacillota</taxon>
        <taxon>Bacilli</taxon>
        <taxon>Lactobacillales</taxon>
        <taxon>Lactobacillaceae</taxon>
        <taxon>Weissella</taxon>
    </lineage>
</organism>
<keyword evidence="6" id="KW-0472">Membrane</keyword>
<dbReference type="GO" id="GO:0030313">
    <property type="term" value="C:cell envelope"/>
    <property type="evidence" value="ECO:0007669"/>
    <property type="project" value="UniProtKB-SubCell"/>
</dbReference>
<dbReference type="GO" id="GO:0030001">
    <property type="term" value="P:metal ion transport"/>
    <property type="evidence" value="ECO:0007669"/>
    <property type="project" value="InterPro"/>
</dbReference>
<dbReference type="Pfam" id="PF01297">
    <property type="entry name" value="ZnuA"/>
    <property type="match status" value="1"/>
</dbReference>
<dbReference type="InterPro" id="IPR050492">
    <property type="entry name" value="Bact_metal-bind_prot9"/>
</dbReference>
<name>A0A4Z0S024_WEICO</name>
<keyword evidence="4" id="KW-0732">Signal</keyword>
<reference evidence="7 8" key="1">
    <citation type="submission" date="2018-03" db="EMBL/GenBank/DDBJ databases">
        <title>Genome sequencing of Weissella confusa isolates.</title>
        <authorList>
            <person name="Kajala I."/>
            <person name="Baruah R."/>
            <person name="Bergsveinson J."/>
            <person name="Juvonen R."/>
            <person name="Ziola B."/>
        </authorList>
    </citation>
    <scope>NUCLEOTIDE SEQUENCE [LARGE SCALE GENOMIC DNA]</scope>
    <source>
        <strain evidence="7 8">VTT E-062653</strain>
    </source>
</reference>
<dbReference type="SUPFAM" id="SSF53807">
    <property type="entry name" value="Helical backbone' metal receptor"/>
    <property type="match status" value="1"/>
</dbReference>
<feature type="compositionally biased region" description="Basic and acidic residues" evidence="5">
    <location>
        <begin position="133"/>
        <end position="153"/>
    </location>
</feature>
<evidence type="ECO:0000256" key="3">
    <source>
        <dbReference type="ARBA" id="ARBA00022723"/>
    </source>
</evidence>
<accession>A0A4Z0S024</accession>
<keyword evidence="3" id="KW-0479">Metal-binding</keyword>
<evidence type="ECO:0000256" key="4">
    <source>
        <dbReference type="ARBA" id="ARBA00022729"/>
    </source>
</evidence>
<feature type="transmembrane region" description="Helical" evidence="6">
    <location>
        <begin position="12"/>
        <end position="33"/>
    </location>
</feature>
<comment type="subcellular location">
    <subcellularLocation>
        <location evidence="1">Cell envelope</location>
    </subcellularLocation>
</comment>
<evidence type="ECO:0000256" key="2">
    <source>
        <dbReference type="ARBA" id="ARBA00022448"/>
    </source>
</evidence>